<accession>A0ACA9LD69</accession>
<feature type="non-terminal residue" evidence="1">
    <location>
        <position position="287"/>
    </location>
</feature>
<keyword evidence="2" id="KW-1185">Reference proteome</keyword>
<protein>
    <submittedName>
        <fullName evidence="1">5782_t:CDS:1</fullName>
    </submittedName>
</protein>
<evidence type="ECO:0000313" key="1">
    <source>
        <dbReference type="EMBL" id="CAG8519153.1"/>
    </source>
</evidence>
<reference evidence="1" key="1">
    <citation type="submission" date="2021-06" db="EMBL/GenBank/DDBJ databases">
        <authorList>
            <person name="Kallberg Y."/>
            <person name="Tangrot J."/>
            <person name="Rosling A."/>
        </authorList>
    </citation>
    <scope>NUCLEOTIDE SEQUENCE</scope>
    <source>
        <strain evidence="1">CL356</strain>
    </source>
</reference>
<organism evidence="1 2">
    <name type="scientific">Acaulospora colombiana</name>
    <dbReference type="NCBI Taxonomy" id="27376"/>
    <lineage>
        <taxon>Eukaryota</taxon>
        <taxon>Fungi</taxon>
        <taxon>Fungi incertae sedis</taxon>
        <taxon>Mucoromycota</taxon>
        <taxon>Glomeromycotina</taxon>
        <taxon>Glomeromycetes</taxon>
        <taxon>Diversisporales</taxon>
        <taxon>Acaulosporaceae</taxon>
        <taxon>Acaulospora</taxon>
    </lineage>
</organism>
<evidence type="ECO:0000313" key="2">
    <source>
        <dbReference type="Proteomes" id="UP000789525"/>
    </source>
</evidence>
<gene>
    <name evidence="1" type="ORF">ACOLOM_LOCUS3575</name>
</gene>
<dbReference type="Proteomes" id="UP000789525">
    <property type="component" value="Unassembled WGS sequence"/>
</dbReference>
<comment type="caution">
    <text evidence="1">The sequence shown here is derived from an EMBL/GenBank/DDBJ whole genome shotgun (WGS) entry which is preliminary data.</text>
</comment>
<dbReference type="EMBL" id="CAJVPT010005336">
    <property type="protein sequence ID" value="CAG8519153.1"/>
    <property type="molecule type" value="Genomic_DNA"/>
</dbReference>
<name>A0ACA9LD69_9GLOM</name>
<proteinExistence type="predicted"/>
<sequence>MNIYRFKTKLNPRPSVLEVLMRTQKQPSGAYVGECSTTPIADPEASSSASPSENHEQLQNLVMIRKMQEFIDNVLAQEMGFPSKPDVLNIEKACENIPSDMHSTNVEYANEFIENMQNSKMSQKDYLRLMLLLENHQTIFSHDDLRNVITELCKPAAYKEDPVETTTILLELNLRSLLSAIRAYSSVETLTRKFREEILAKLAEFADLHYRNSSNAVNTIRKTNPELASRFFEEVNTDEMNSKVTKLLRNNNIDFLLTVLHDTVRDMDDDDVTSEATCRAATLTINS</sequence>